<reference evidence="3 4" key="1">
    <citation type="submission" date="2018-05" db="EMBL/GenBank/DDBJ databases">
        <title>Genomic Encyclopedia of Type Strains, Phase IV (KMG-IV): sequencing the most valuable type-strain genomes for metagenomic binning, comparative biology and taxonomic classification.</title>
        <authorList>
            <person name="Goeker M."/>
        </authorList>
    </citation>
    <scope>NUCLEOTIDE SEQUENCE [LARGE SCALE GENOMIC DNA]</scope>
    <source>
        <strain evidence="3 4">DSM 24906</strain>
    </source>
</reference>
<comment type="caution">
    <text evidence="3">The sequence shown here is derived from an EMBL/GenBank/DDBJ whole genome shotgun (WGS) entry which is preliminary data.</text>
</comment>
<dbReference type="GO" id="GO:0000160">
    <property type="term" value="P:phosphorelay signal transduction system"/>
    <property type="evidence" value="ECO:0007669"/>
    <property type="project" value="InterPro"/>
</dbReference>
<evidence type="ECO:0000313" key="4">
    <source>
        <dbReference type="Proteomes" id="UP000245921"/>
    </source>
</evidence>
<dbReference type="Proteomes" id="UP000245921">
    <property type="component" value="Unassembled WGS sequence"/>
</dbReference>
<evidence type="ECO:0000313" key="3">
    <source>
        <dbReference type="EMBL" id="PWJ95110.1"/>
    </source>
</evidence>
<gene>
    <name evidence="3" type="ORF">C7380_10765</name>
</gene>
<evidence type="ECO:0000256" key="1">
    <source>
        <dbReference type="PROSITE-ProRule" id="PRU00169"/>
    </source>
</evidence>
<dbReference type="InterPro" id="IPR011006">
    <property type="entry name" value="CheY-like_superfamily"/>
</dbReference>
<dbReference type="SMART" id="SM00448">
    <property type="entry name" value="REC"/>
    <property type="match status" value="1"/>
</dbReference>
<proteinExistence type="predicted"/>
<dbReference type="PROSITE" id="PS50110">
    <property type="entry name" value="RESPONSE_REGULATORY"/>
    <property type="match status" value="1"/>
</dbReference>
<dbReference type="Gene3D" id="3.40.50.2300">
    <property type="match status" value="1"/>
</dbReference>
<name>A0AA45C758_9BACT</name>
<keyword evidence="1" id="KW-0597">Phosphoprotein</keyword>
<keyword evidence="4" id="KW-1185">Reference proteome</keyword>
<evidence type="ECO:0000259" key="2">
    <source>
        <dbReference type="PROSITE" id="PS50110"/>
    </source>
</evidence>
<organism evidence="3 4">
    <name type="scientific">Oceanotoga teriensis</name>
    <dbReference type="NCBI Taxonomy" id="515440"/>
    <lineage>
        <taxon>Bacteria</taxon>
        <taxon>Thermotogati</taxon>
        <taxon>Thermotogota</taxon>
        <taxon>Thermotogae</taxon>
        <taxon>Petrotogales</taxon>
        <taxon>Petrotogaceae</taxon>
        <taxon>Oceanotoga</taxon>
    </lineage>
</organism>
<feature type="modified residue" description="4-aspartylphosphate" evidence="1">
    <location>
        <position position="61"/>
    </location>
</feature>
<dbReference type="PANTHER" id="PTHR44520">
    <property type="entry name" value="RESPONSE REGULATOR RCP1-RELATED"/>
    <property type="match status" value="1"/>
</dbReference>
<accession>A0AA45C758</accession>
<dbReference type="RefSeq" id="WP_109604645.1">
    <property type="nucleotide sequence ID" value="NZ_QGGI01000007.1"/>
</dbReference>
<dbReference type="CDD" id="cd17557">
    <property type="entry name" value="REC_Rcp-like"/>
    <property type="match status" value="1"/>
</dbReference>
<protein>
    <submittedName>
        <fullName evidence="3">Response regulator receiver domain-containing protein</fullName>
    </submittedName>
</protein>
<feature type="domain" description="Response regulatory" evidence="2">
    <location>
        <begin position="7"/>
        <end position="128"/>
    </location>
</feature>
<dbReference type="EMBL" id="QGGI01000007">
    <property type="protein sequence ID" value="PWJ95110.1"/>
    <property type="molecule type" value="Genomic_DNA"/>
</dbReference>
<dbReference type="InterPro" id="IPR052893">
    <property type="entry name" value="TCS_response_regulator"/>
</dbReference>
<dbReference type="SUPFAM" id="SSF52172">
    <property type="entry name" value="CheY-like"/>
    <property type="match status" value="1"/>
</dbReference>
<dbReference type="AlphaFoldDB" id="A0AA45C758"/>
<sequence length="137" mass="15873">MLNSKKPILLVEDDRIDAMSVKRSLQELKIVNDLIIRNNGEEALKYLLDSENEIPCIILLDLNMPKMNGIDFLRERIKYDNLKLIPTIVLTTSREEQDRVNSFSLGVSGFMIKPVDYKQFVDVIKTIDLYWSLSELP</sequence>
<dbReference type="Pfam" id="PF00072">
    <property type="entry name" value="Response_reg"/>
    <property type="match status" value="1"/>
</dbReference>
<dbReference type="InterPro" id="IPR001789">
    <property type="entry name" value="Sig_transdc_resp-reg_receiver"/>
</dbReference>